<dbReference type="KEGG" id="fho:H9Q81_07910"/>
<dbReference type="GO" id="GO:0009294">
    <property type="term" value="P:DNA-mediated transformation"/>
    <property type="evidence" value="ECO:0007669"/>
    <property type="project" value="InterPro"/>
</dbReference>
<dbReference type="PANTHER" id="PTHR43022">
    <property type="entry name" value="PROTEIN SMF"/>
    <property type="match status" value="1"/>
</dbReference>
<proteinExistence type="inferred from homology"/>
<dbReference type="Gene3D" id="3.40.50.450">
    <property type="match status" value="1"/>
</dbReference>
<dbReference type="PANTHER" id="PTHR43022:SF1">
    <property type="entry name" value="PROTEIN SMF"/>
    <property type="match status" value="1"/>
</dbReference>
<protein>
    <submittedName>
        <fullName evidence="3">DNA-protecting protein DprA</fullName>
    </submittedName>
</protein>
<name>A0A7G9GVP7_9FUSO</name>
<dbReference type="SUPFAM" id="SSF102405">
    <property type="entry name" value="MCP/YpsA-like"/>
    <property type="match status" value="1"/>
</dbReference>
<accession>A0A7G9GVP7</accession>
<dbReference type="RefSeq" id="WP_176837501.1">
    <property type="nucleotide sequence ID" value="NZ_CP060637.1"/>
</dbReference>
<reference evidence="3 4" key="1">
    <citation type="submission" date="2020-08" db="EMBL/GenBank/DDBJ databases">
        <authorList>
            <person name="Liu C."/>
            <person name="Sun Q."/>
        </authorList>
    </citation>
    <scope>NUCLEOTIDE SEQUENCE [LARGE SCALE GENOMIC DNA]</scope>
    <source>
        <strain evidence="3 4">NSJ-57</strain>
    </source>
</reference>
<evidence type="ECO:0000256" key="1">
    <source>
        <dbReference type="ARBA" id="ARBA00006525"/>
    </source>
</evidence>
<gene>
    <name evidence="3" type="ORF">H9Q81_07910</name>
</gene>
<sequence>MYSKEEMVILSIIYSEYIDGIFPKPKVDLNLLFQVFKISIVKNKSIFNFDNIQDLVFYVTKNILNKGNYEKRVAQFIEYFKNLDYEKMLEKAKVEIENSKKYKIEIITYFDFRYPNCLKTIKLSPFVIYVKGKFPINFDNSLAIIGARKVDNIGKKLAFEFGKFLSLNNWYNISGLAIGCDTYGHIGSINKTGAILAQGLITEIFPKENINLADKILENGGFLLSELPLTTSCKQHFFILRDRLQAALTRGVIVIETGENSGTLHTVKFALKENRKVFVLDINGEENEFIIGNIKLLNKNLKMNGNVKISKKDREKIIGIKNPIELKKYLSNSDKFDEKILIQERLF</sequence>
<feature type="domain" description="Smf/DprA SLOG" evidence="2">
    <location>
        <begin position="106"/>
        <end position="298"/>
    </location>
</feature>
<comment type="similarity">
    <text evidence="1">Belongs to the DprA/Smf family.</text>
</comment>
<dbReference type="Proteomes" id="UP000515913">
    <property type="component" value="Chromosome"/>
</dbReference>
<organism evidence="3 4">
    <name type="scientific">Fusobacterium hominis</name>
    <dbReference type="NCBI Taxonomy" id="2764326"/>
    <lineage>
        <taxon>Bacteria</taxon>
        <taxon>Fusobacteriati</taxon>
        <taxon>Fusobacteriota</taxon>
        <taxon>Fusobacteriia</taxon>
        <taxon>Fusobacteriales</taxon>
        <taxon>Fusobacteriaceae</taxon>
        <taxon>Fusobacterium</taxon>
    </lineage>
</organism>
<evidence type="ECO:0000259" key="2">
    <source>
        <dbReference type="Pfam" id="PF02481"/>
    </source>
</evidence>
<dbReference type="AlphaFoldDB" id="A0A7G9GVP7"/>
<evidence type="ECO:0000313" key="4">
    <source>
        <dbReference type="Proteomes" id="UP000515913"/>
    </source>
</evidence>
<dbReference type="Pfam" id="PF02481">
    <property type="entry name" value="DNA_processg_A"/>
    <property type="match status" value="1"/>
</dbReference>
<keyword evidence="4" id="KW-1185">Reference proteome</keyword>
<evidence type="ECO:0000313" key="3">
    <source>
        <dbReference type="EMBL" id="QNM14879.1"/>
    </source>
</evidence>
<dbReference type="EMBL" id="CP060637">
    <property type="protein sequence ID" value="QNM14879.1"/>
    <property type="molecule type" value="Genomic_DNA"/>
</dbReference>
<dbReference type="InterPro" id="IPR057666">
    <property type="entry name" value="DrpA_SLOG"/>
</dbReference>
<dbReference type="InterPro" id="IPR003488">
    <property type="entry name" value="DprA"/>
</dbReference>